<dbReference type="InterPro" id="IPR058982">
    <property type="entry name" value="Beta-barrel_AprE"/>
</dbReference>
<keyword evidence="6 9" id="KW-0812">Transmembrane</keyword>
<keyword evidence="8 9" id="KW-0472">Membrane</keyword>
<proteinExistence type="inferred from homology"/>
<comment type="caution">
    <text evidence="13">The sequence shown here is derived from an EMBL/GenBank/DDBJ whole genome shotgun (WGS) entry which is preliminary data.</text>
</comment>
<keyword evidence="5 9" id="KW-0997">Cell inner membrane</keyword>
<evidence type="ECO:0000256" key="10">
    <source>
        <dbReference type="SAM" id="Coils"/>
    </source>
</evidence>
<evidence type="ECO:0000259" key="11">
    <source>
        <dbReference type="Pfam" id="PF25994"/>
    </source>
</evidence>
<keyword evidence="14" id="KW-1185">Reference proteome</keyword>
<feature type="domain" description="AprE-like long alpha-helical hairpin" evidence="11">
    <location>
        <begin position="157"/>
        <end position="346"/>
    </location>
</feature>
<reference evidence="13" key="1">
    <citation type="journal article" date="2014" name="Int. J. Syst. Evol. Microbiol.">
        <title>Complete genome sequence of Corynebacterium casei LMG S-19264T (=DSM 44701T), isolated from a smear-ripened cheese.</title>
        <authorList>
            <consortium name="US DOE Joint Genome Institute (JGI-PGF)"/>
            <person name="Walter F."/>
            <person name="Albersmeier A."/>
            <person name="Kalinowski J."/>
            <person name="Ruckert C."/>
        </authorList>
    </citation>
    <scope>NUCLEOTIDE SEQUENCE</scope>
    <source>
        <strain evidence="13">CGMCC 1.16012</strain>
    </source>
</reference>
<evidence type="ECO:0000256" key="7">
    <source>
        <dbReference type="ARBA" id="ARBA00022989"/>
    </source>
</evidence>
<dbReference type="Gene3D" id="2.40.30.170">
    <property type="match status" value="1"/>
</dbReference>
<comment type="subcellular location">
    <subcellularLocation>
        <location evidence="1 9">Cell inner membrane</location>
        <topology evidence="1 9">Single-pass membrane protein</topology>
    </subcellularLocation>
</comment>
<organism evidence="13 14">
    <name type="scientific">Actibacterium pelagium</name>
    <dbReference type="NCBI Taxonomy" id="2029103"/>
    <lineage>
        <taxon>Bacteria</taxon>
        <taxon>Pseudomonadati</taxon>
        <taxon>Pseudomonadota</taxon>
        <taxon>Alphaproteobacteria</taxon>
        <taxon>Rhodobacterales</taxon>
        <taxon>Roseobacteraceae</taxon>
        <taxon>Actibacterium</taxon>
    </lineage>
</organism>
<dbReference type="PANTHER" id="PTHR30386">
    <property type="entry name" value="MEMBRANE FUSION SUBUNIT OF EMRAB-TOLC MULTIDRUG EFFLUX PUMP"/>
    <property type="match status" value="1"/>
</dbReference>
<evidence type="ECO:0000256" key="4">
    <source>
        <dbReference type="ARBA" id="ARBA00022475"/>
    </source>
</evidence>
<dbReference type="EMBL" id="BMKN01000002">
    <property type="protein sequence ID" value="GGE52043.1"/>
    <property type="molecule type" value="Genomic_DNA"/>
</dbReference>
<evidence type="ECO:0000256" key="1">
    <source>
        <dbReference type="ARBA" id="ARBA00004377"/>
    </source>
</evidence>
<reference evidence="13" key="2">
    <citation type="submission" date="2020-09" db="EMBL/GenBank/DDBJ databases">
        <authorList>
            <person name="Sun Q."/>
            <person name="Zhou Y."/>
        </authorList>
    </citation>
    <scope>NUCLEOTIDE SEQUENCE</scope>
    <source>
        <strain evidence="13">CGMCC 1.16012</strain>
    </source>
</reference>
<evidence type="ECO:0000256" key="5">
    <source>
        <dbReference type="ARBA" id="ARBA00022519"/>
    </source>
</evidence>
<protein>
    <recommendedName>
        <fullName evidence="9">Membrane fusion protein (MFP) family protein</fullName>
    </recommendedName>
</protein>
<evidence type="ECO:0000259" key="12">
    <source>
        <dbReference type="Pfam" id="PF26002"/>
    </source>
</evidence>
<dbReference type="InterPro" id="IPR058781">
    <property type="entry name" value="HH_AprE-like"/>
</dbReference>
<accession>A0A917AGX7</accession>
<dbReference type="GO" id="GO:0005886">
    <property type="term" value="C:plasma membrane"/>
    <property type="evidence" value="ECO:0007669"/>
    <property type="project" value="UniProtKB-SubCell"/>
</dbReference>
<feature type="transmembrane region" description="Helical" evidence="9">
    <location>
        <begin position="82"/>
        <end position="101"/>
    </location>
</feature>
<dbReference type="InterPro" id="IPR010129">
    <property type="entry name" value="T1SS_HlyD"/>
</dbReference>
<dbReference type="InterPro" id="IPR050739">
    <property type="entry name" value="MFP"/>
</dbReference>
<evidence type="ECO:0000256" key="6">
    <source>
        <dbReference type="ARBA" id="ARBA00022692"/>
    </source>
</evidence>
<evidence type="ECO:0000256" key="2">
    <source>
        <dbReference type="ARBA" id="ARBA00009477"/>
    </source>
</evidence>
<comment type="caution">
    <text evidence="9">Lacks conserved residue(s) required for the propagation of feature annotation.</text>
</comment>
<dbReference type="Pfam" id="PF26002">
    <property type="entry name" value="Beta-barrel_AprE"/>
    <property type="match status" value="1"/>
</dbReference>
<dbReference type="NCBIfam" id="TIGR01843">
    <property type="entry name" value="type_I_hlyD"/>
    <property type="match status" value="1"/>
</dbReference>
<dbReference type="PANTHER" id="PTHR30386:SF17">
    <property type="entry name" value="ALKALINE PROTEASE SECRETION PROTEIN APRE"/>
    <property type="match status" value="1"/>
</dbReference>
<dbReference type="Gene3D" id="2.40.50.100">
    <property type="match status" value="1"/>
</dbReference>
<dbReference type="Proteomes" id="UP000606730">
    <property type="component" value="Unassembled WGS sequence"/>
</dbReference>
<keyword evidence="4 9" id="KW-1003">Cell membrane</keyword>
<keyword evidence="10" id="KW-0175">Coiled coil</keyword>
<evidence type="ECO:0000256" key="8">
    <source>
        <dbReference type="ARBA" id="ARBA00023136"/>
    </source>
</evidence>
<feature type="domain" description="AprE-like beta-barrel" evidence="12">
    <location>
        <begin position="390"/>
        <end position="480"/>
    </location>
</feature>
<evidence type="ECO:0000256" key="9">
    <source>
        <dbReference type="RuleBase" id="RU365093"/>
    </source>
</evidence>
<evidence type="ECO:0000313" key="14">
    <source>
        <dbReference type="Proteomes" id="UP000606730"/>
    </source>
</evidence>
<dbReference type="AlphaFoldDB" id="A0A917AGX7"/>
<dbReference type="GO" id="GO:0015031">
    <property type="term" value="P:protein transport"/>
    <property type="evidence" value="ECO:0007669"/>
    <property type="project" value="InterPro"/>
</dbReference>
<feature type="coiled-coil region" evidence="10">
    <location>
        <begin position="218"/>
        <end position="252"/>
    </location>
</feature>
<keyword evidence="3 9" id="KW-0813">Transport</keyword>
<name>A0A917AGX7_9RHOB</name>
<keyword evidence="7 9" id="KW-1133">Transmembrane helix</keyword>
<dbReference type="RefSeq" id="WP_198950955.1">
    <property type="nucleotide sequence ID" value="NZ_BMKN01000002.1"/>
</dbReference>
<dbReference type="Pfam" id="PF25994">
    <property type="entry name" value="HH_AprE"/>
    <property type="match status" value="1"/>
</dbReference>
<evidence type="ECO:0000256" key="3">
    <source>
        <dbReference type="ARBA" id="ARBA00022448"/>
    </source>
</evidence>
<evidence type="ECO:0000313" key="13">
    <source>
        <dbReference type="EMBL" id="GGE52043.1"/>
    </source>
</evidence>
<dbReference type="PRINTS" id="PR01490">
    <property type="entry name" value="RTXTOXIND"/>
</dbReference>
<sequence length="503" mass="55320">MMNWDAIKSDLNHLNEMLFGIWRKVTAANSMDAPLTTTEIAVGTGVFLLAVIFLVLLLSLVRPARKTVSGKPLSGQTRGARILGYGVALLFFGVLGVWSWYAPLSSAALAPGVVSPDGSRKTVQHLEGGIIQRIHVREGETVAAGDTLITLENVRALARLDELRERMIFLLATEARLLTEADDRDTINFDFPADLIEAASAQVELASRGQRQLFESRRETQDARARILAKRIDQLNEEITGLEEVIAAQNEQLGLIGQELQATKELYDQGLQRLSPYLALQRQEADLKAERAANRASIARLGQQIGETELQLYAIGQQSREEVNEELSRVRTELATIRSQIPERADALERTTVTAPIAGQVLNIRVTTEAGGILRPGGEILDIVPDNATMIVDARVSPQDIDTVYPGMSAQVLLTAYAQRNLPRIYGTLQSVSADRLVDDRTGEPYFLAKVFVDADELAALAEEVELMVGMPADVMILTGERTMLDYLLKPFSDSLRGSFRES</sequence>
<gene>
    <name evidence="13" type="ORF">GCM10011517_19720</name>
</gene>
<comment type="similarity">
    <text evidence="2 9">Belongs to the membrane fusion protein (MFP) (TC 8.A.1) family.</text>
</comment>
<feature type="transmembrane region" description="Helical" evidence="9">
    <location>
        <begin position="40"/>
        <end position="61"/>
    </location>
</feature>